<protein>
    <submittedName>
        <fullName evidence="1">Uncharacterized protein</fullName>
    </submittedName>
</protein>
<evidence type="ECO:0000313" key="2">
    <source>
        <dbReference type="Proteomes" id="UP001549291"/>
    </source>
</evidence>
<proteinExistence type="predicted"/>
<reference evidence="1 2" key="1">
    <citation type="submission" date="2024-06" db="EMBL/GenBank/DDBJ databases">
        <title>Genomic Encyclopedia of Type Strains, Phase V (KMG-V): Genome sequencing to study the core and pangenomes of soil and plant-associated prokaryotes.</title>
        <authorList>
            <person name="Whitman W."/>
        </authorList>
    </citation>
    <scope>NUCLEOTIDE SEQUENCE [LARGE SCALE GENOMIC DNA]</scope>
    <source>
        <strain evidence="1 2">USDA 160</strain>
    </source>
</reference>
<accession>A0ABV2RSN2</accession>
<comment type="caution">
    <text evidence="1">The sequence shown here is derived from an EMBL/GenBank/DDBJ whole genome shotgun (WGS) entry which is preliminary data.</text>
</comment>
<keyword evidence="2" id="KW-1185">Reference proteome</keyword>
<gene>
    <name evidence="1" type="ORF">ABIF63_004049</name>
</gene>
<name>A0ABV2RSN2_BRAJP</name>
<evidence type="ECO:0000313" key="1">
    <source>
        <dbReference type="EMBL" id="MET4719943.1"/>
    </source>
</evidence>
<organism evidence="1 2">
    <name type="scientific">Bradyrhizobium japonicum</name>
    <dbReference type="NCBI Taxonomy" id="375"/>
    <lineage>
        <taxon>Bacteria</taxon>
        <taxon>Pseudomonadati</taxon>
        <taxon>Pseudomonadota</taxon>
        <taxon>Alphaproteobacteria</taxon>
        <taxon>Hyphomicrobiales</taxon>
        <taxon>Nitrobacteraceae</taxon>
        <taxon>Bradyrhizobium</taxon>
    </lineage>
</organism>
<sequence length="71" mass="7844">MKLTAERAFANPEAAARKLVELAATIANDVGEPRLQEHFSTLLTSLKGYATRIIVNTIPRPVGWLLIWPDS</sequence>
<dbReference type="EMBL" id="JBEPTQ010000002">
    <property type="protein sequence ID" value="MET4719943.1"/>
    <property type="molecule type" value="Genomic_DNA"/>
</dbReference>
<dbReference type="Proteomes" id="UP001549291">
    <property type="component" value="Unassembled WGS sequence"/>
</dbReference>